<dbReference type="Pfam" id="PF05050">
    <property type="entry name" value="Methyltransf_21"/>
    <property type="match status" value="1"/>
</dbReference>
<dbReference type="Proteomes" id="UP000194664">
    <property type="component" value="Unassembled WGS sequence"/>
</dbReference>
<dbReference type="InterPro" id="IPR053188">
    <property type="entry name" value="FkbM_Methyltransferase"/>
</dbReference>
<dbReference type="InterPro" id="IPR029063">
    <property type="entry name" value="SAM-dependent_MTases_sf"/>
</dbReference>
<evidence type="ECO:0000313" key="3">
    <source>
        <dbReference type="Proteomes" id="UP000194664"/>
    </source>
</evidence>
<dbReference type="PANTHER" id="PTHR36973:SF4">
    <property type="entry name" value="NODULATION PROTEIN"/>
    <property type="match status" value="1"/>
</dbReference>
<dbReference type="InterPro" id="IPR006342">
    <property type="entry name" value="FkbM_mtfrase"/>
</dbReference>
<organism evidence="2 3">
    <name type="scientific">Marivivens niveibacter</name>
    <dbReference type="NCBI Taxonomy" id="1930667"/>
    <lineage>
        <taxon>Bacteria</taxon>
        <taxon>Pseudomonadati</taxon>
        <taxon>Pseudomonadota</taxon>
        <taxon>Alphaproteobacteria</taxon>
        <taxon>Rhodobacterales</taxon>
        <taxon>Paracoccaceae</taxon>
        <taxon>Marivivens group</taxon>
        <taxon>Marivivens</taxon>
    </lineage>
</organism>
<evidence type="ECO:0000259" key="1">
    <source>
        <dbReference type="Pfam" id="PF05050"/>
    </source>
</evidence>
<protein>
    <recommendedName>
        <fullName evidence="1">Methyltransferase FkbM domain-containing protein</fullName>
    </recommendedName>
</protein>
<dbReference type="Gene3D" id="3.40.50.150">
    <property type="entry name" value="Vaccinia Virus protein VP39"/>
    <property type="match status" value="1"/>
</dbReference>
<name>A0A251X2T2_9RHOB</name>
<dbReference type="GO" id="GO:0008171">
    <property type="term" value="F:O-methyltransferase activity"/>
    <property type="evidence" value="ECO:0007669"/>
    <property type="project" value="TreeGrafter"/>
</dbReference>
<comment type="caution">
    <text evidence="2">The sequence shown here is derived from an EMBL/GenBank/DDBJ whole genome shotgun (WGS) entry which is preliminary data.</text>
</comment>
<feature type="domain" description="Methyltransferase FkbM" evidence="1">
    <location>
        <begin position="28"/>
        <end position="195"/>
    </location>
</feature>
<gene>
    <name evidence="2" type="ORF">BVC71_05475</name>
</gene>
<dbReference type="OrthoDB" id="292760at2"/>
<dbReference type="PANTHER" id="PTHR36973">
    <property type="entry name" value="SLL1456 PROTEIN-RELATED"/>
    <property type="match status" value="1"/>
</dbReference>
<dbReference type="SUPFAM" id="SSF53335">
    <property type="entry name" value="S-adenosyl-L-methionine-dependent methyltransferases"/>
    <property type="match status" value="1"/>
</dbReference>
<proteinExistence type="predicted"/>
<sequence>MPPAKTDHNSRKVLTSTLHPAKQMVIADVGANPLGEPPYKGLLDDGACQVVGFEPNLDALAELEQIKSENETYLPNAIGMPGKQTLYLHKRSGFTSLYPMDRENLRRIDKERLANMIVDKVELETTPLDNIADVPLVDVLKMDLQGGERDVMIGGKEKLANAVGIVTEVRFYRIYENEPEFGDLDRQMRDQGFRLYKFLFQKSVMMPHPYEEKIIRKRMTSQLFDGDAVYLPNCDLANDLTDDQLIYLSFFGDMIESPDLTLLALGALTKRGVIGNDVAETYINALSPRLRANG</sequence>
<accession>A0A251X2T2</accession>
<dbReference type="AlphaFoldDB" id="A0A251X2T2"/>
<evidence type="ECO:0000313" key="2">
    <source>
        <dbReference type="EMBL" id="OUD10916.1"/>
    </source>
</evidence>
<dbReference type="NCBIfam" id="TIGR01444">
    <property type="entry name" value="fkbM_fam"/>
    <property type="match status" value="1"/>
</dbReference>
<keyword evidence="3" id="KW-1185">Reference proteome</keyword>
<dbReference type="RefSeq" id="WP_086450557.1">
    <property type="nucleotide sequence ID" value="NZ_MSPP01000001.1"/>
</dbReference>
<reference evidence="2 3" key="1">
    <citation type="submission" date="2016-12" db="EMBL/GenBank/DDBJ databases">
        <title>The draft genome sequence of HSLHS2.</title>
        <authorList>
            <person name="Hu D."/>
            <person name="Wang L."/>
            <person name="Shao Z."/>
        </authorList>
    </citation>
    <scope>NUCLEOTIDE SEQUENCE [LARGE SCALE GENOMIC DNA]</scope>
    <source>
        <strain evidence="2">MCCC 1A06712</strain>
    </source>
</reference>
<dbReference type="EMBL" id="MSPP01000001">
    <property type="protein sequence ID" value="OUD10916.1"/>
    <property type="molecule type" value="Genomic_DNA"/>
</dbReference>